<dbReference type="PANTHER" id="PTHR43190:SF3">
    <property type="entry name" value="N-ACETYL-D-GLUCOSAMINE KINASE"/>
    <property type="match status" value="1"/>
</dbReference>
<dbReference type="SUPFAM" id="SSF53067">
    <property type="entry name" value="Actin-like ATPase domain"/>
    <property type="match status" value="2"/>
</dbReference>
<organism evidence="2 3">
    <name type="scientific">Paenibacillus agilis</name>
    <dbReference type="NCBI Taxonomy" id="3020863"/>
    <lineage>
        <taxon>Bacteria</taxon>
        <taxon>Bacillati</taxon>
        <taxon>Bacillota</taxon>
        <taxon>Bacilli</taxon>
        <taxon>Bacillales</taxon>
        <taxon>Paenibacillaceae</taxon>
        <taxon>Paenibacillus</taxon>
    </lineage>
</organism>
<accession>A0A559IY66</accession>
<proteinExistence type="predicted"/>
<sequence>MEYVIGIDGGGTKTTAIVLDSAGRPILEREGAATNPHAVTFAGAIDHLVQLLQELYFESGLIPSRCTGIGMGIAGVSTSEEQQLFLDALLQDERLHLWDLNRSGLPILIRNDAEIALMAALAQETGTIVIAGTGAIVLGITPNGERFRAGGWGHILGDQGSGYEIGLQTLQAVMLSHDGVLPPTLLTDHVLDKHQFDSPEQLRTYIYGPAIRKQHIAQYAELCIDAANQGDEAAQRIIQGAATDLAQLALAMRSKNSWLSQAPLAITGSIFKHSDLYLDTFTQYLKRSDQASIIVLAEKPPAWGAAMLVQKHLLKDKM</sequence>
<dbReference type="Gene3D" id="3.30.420.40">
    <property type="match status" value="2"/>
</dbReference>
<dbReference type="RefSeq" id="WP_144988095.1">
    <property type="nucleotide sequence ID" value="NZ_VNJK01000001.1"/>
</dbReference>
<dbReference type="InterPro" id="IPR043129">
    <property type="entry name" value="ATPase_NBD"/>
</dbReference>
<evidence type="ECO:0000313" key="3">
    <source>
        <dbReference type="Proteomes" id="UP000318102"/>
    </source>
</evidence>
<comment type="caution">
    <text evidence="2">The sequence shown here is derived from an EMBL/GenBank/DDBJ whole genome shotgun (WGS) entry which is preliminary data.</text>
</comment>
<dbReference type="Pfam" id="PF01869">
    <property type="entry name" value="BcrAD_BadFG"/>
    <property type="match status" value="1"/>
</dbReference>
<gene>
    <name evidence="2" type="ORF">FPZ44_05385</name>
</gene>
<dbReference type="Proteomes" id="UP000318102">
    <property type="component" value="Unassembled WGS sequence"/>
</dbReference>
<dbReference type="EMBL" id="VNJK01000001">
    <property type="protein sequence ID" value="TVX92537.1"/>
    <property type="molecule type" value="Genomic_DNA"/>
</dbReference>
<evidence type="ECO:0000259" key="1">
    <source>
        <dbReference type="Pfam" id="PF01869"/>
    </source>
</evidence>
<dbReference type="InterPro" id="IPR052519">
    <property type="entry name" value="Euk-type_GlcNAc_Kinase"/>
</dbReference>
<dbReference type="InterPro" id="IPR002731">
    <property type="entry name" value="ATPase_BadF"/>
</dbReference>
<dbReference type="PANTHER" id="PTHR43190">
    <property type="entry name" value="N-ACETYL-D-GLUCOSAMINE KINASE"/>
    <property type="match status" value="1"/>
</dbReference>
<dbReference type="AlphaFoldDB" id="A0A559IY66"/>
<evidence type="ECO:0000313" key="2">
    <source>
        <dbReference type="EMBL" id="TVX92537.1"/>
    </source>
</evidence>
<feature type="domain" description="ATPase BadF/BadG/BcrA/BcrD type" evidence="1">
    <location>
        <begin position="5"/>
        <end position="308"/>
    </location>
</feature>
<protein>
    <submittedName>
        <fullName evidence="2">ROK family protein</fullName>
    </submittedName>
</protein>
<reference evidence="2 3" key="1">
    <citation type="submission" date="2019-07" db="EMBL/GenBank/DDBJ databases">
        <authorList>
            <person name="Kim J."/>
        </authorList>
    </citation>
    <scope>NUCLEOTIDE SEQUENCE [LARGE SCALE GENOMIC DNA]</scope>
    <source>
        <strain evidence="2 3">N4</strain>
    </source>
</reference>
<dbReference type="CDD" id="cd24007">
    <property type="entry name" value="ASKHA_NBD_eukNAGK-like"/>
    <property type="match status" value="1"/>
</dbReference>
<name>A0A559IY66_9BACL</name>
<keyword evidence="3" id="KW-1185">Reference proteome</keyword>
<dbReference type="OrthoDB" id="9772633at2"/>